<evidence type="ECO:0000256" key="2">
    <source>
        <dbReference type="ARBA" id="ARBA00022552"/>
    </source>
</evidence>
<dbReference type="NCBIfam" id="TIGR00138">
    <property type="entry name" value="rsmG_gidB"/>
    <property type="match status" value="1"/>
</dbReference>
<dbReference type="AlphaFoldDB" id="A0A1V0GS16"/>
<evidence type="ECO:0000256" key="6">
    <source>
        <dbReference type="HAMAP-Rule" id="MF_00074"/>
    </source>
</evidence>
<evidence type="ECO:0000313" key="8">
    <source>
        <dbReference type="Proteomes" id="UP000191257"/>
    </source>
</evidence>
<protein>
    <recommendedName>
        <fullName evidence="6">Ribosomal RNA small subunit methyltransferase G</fullName>
        <ecNumber evidence="6">2.1.1.170</ecNumber>
    </recommendedName>
    <alternativeName>
        <fullName evidence="6">16S rRNA 7-methylguanosine methyltransferase</fullName>
        <shortName evidence="6">16S rRNA m7G methyltransferase</shortName>
    </alternativeName>
</protein>
<dbReference type="HAMAP" id="MF_00074">
    <property type="entry name" value="16SrRNA_methyltr_G"/>
    <property type="match status" value="1"/>
</dbReference>
<comment type="similarity">
    <text evidence="6">Belongs to the methyltransferase superfamily. RNA methyltransferase RsmG family.</text>
</comment>
<accession>A0A1V0GS16</accession>
<dbReference type="KEGG" id="pye:A6J80_09845"/>
<evidence type="ECO:0000256" key="1">
    <source>
        <dbReference type="ARBA" id="ARBA00022490"/>
    </source>
</evidence>
<dbReference type="PANTHER" id="PTHR31760">
    <property type="entry name" value="S-ADENOSYL-L-METHIONINE-DEPENDENT METHYLTRANSFERASES SUPERFAMILY PROTEIN"/>
    <property type="match status" value="1"/>
</dbReference>
<dbReference type="Gene3D" id="3.40.50.150">
    <property type="entry name" value="Vaccinia Virus protein VP39"/>
    <property type="match status" value="1"/>
</dbReference>
<feature type="binding site" evidence="6">
    <location>
        <position position="62"/>
    </location>
    <ligand>
        <name>S-adenosyl-L-methionine</name>
        <dbReference type="ChEBI" id="CHEBI:59789"/>
    </ligand>
</feature>
<dbReference type="Pfam" id="PF02527">
    <property type="entry name" value="GidB"/>
    <property type="match status" value="1"/>
</dbReference>
<feature type="binding site" evidence="6">
    <location>
        <position position="67"/>
    </location>
    <ligand>
        <name>S-adenosyl-L-methionine</name>
        <dbReference type="ChEBI" id="CHEBI:59789"/>
    </ligand>
</feature>
<dbReference type="InterPro" id="IPR029063">
    <property type="entry name" value="SAM-dependent_MTases_sf"/>
</dbReference>
<dbReference type="GO" id="GO:0005829">
    <property type="term" value="C:cytosol"/>
    <property type="evidence" value="ECO:0007669"/>
    <property type="project" value="TreeGrafter"/>
</dbReference>
<keyword evidence="8" id="KW-1185">Reference proteome</keyword>
<dbReference type="Proteomes" id="UP000191257">
    <property type="component" value="Chromosome"/>
</dbReference>
<keyword evidence="4 6" id="KW-0808">Transferase</keyword>
<dbReference type="PANTHER" id="PTHR31760:SF0">
    <property type="entry name" value="S-ADENOSYL-L-METHIONINE-DEPENDENT METHYLTRANSFERASES SUPERFAMILY PROTEIN"/>
    <property type="match status" value="1"/>
</dbReference>
<name>A0A1V0GS16_9RHOB</name>
<keyword evidence="5 6" id="KW-0949">S-adenosyl-L-methionine</keyword>
<sequence>MSDVSRETEQLEHYAALVRKWSGTINLVAPSTLKDLEFRHIYDSQHLVHLSSNSDGCWADLGSGGGLPAIVVAILRPGTPVTLVESDQRKCSFLRTVVRELGLHNVTVLNHRIEKTSPLNSQNLSARALAPLPLLMSYVARHLAPSGRAWLMKGRNWQSEVDEARKTWKFDLLSHSSITDPDAAILEITGICHA</sequence>
<evidence type="ECO:0000256" key="4">
    <source>
        <dbReference type="ARBA" id="ARBA00022679"/>
    </source>
</evidence>
<dbReference type="InterPro" id="IPR003682">
    <property type="entry name" value="rRNA_ssu_MeTfrase_G"/>
</dbReference>
<dbReference type="STRING" id="147645.A6J80_09845"/>
<keyword evidence="3 6" id="KW-0489">Methyltransferase</keyword>
<evidence type="ECO:0000313" key="7">
    <source>
        <dbReference type="EMBL" id="ARC36647.1"/>
    </source>
</evidence>
<keyword evidence="1 6" id="KW-0963">Cytoplasm</keyword>
<dbReference type="PIRSF" id="PIRSF003078">
    <property type="entry name" value="GidB"/>
    <property type="match status" value="1"/>
</dbReference>
<comment type="catalytic activity">
    <reaction evidence="6">
        <text>guanosine(527) in 16S rRNA + S-adenosyl-L-methionine = N(7)-methylguanosine(527) in 16S rRNA + S-adenosyl-L-homocysteine</text>
        <dbReference type="Rhea" id="RHEA:42732"/>
        <dbReference type="Rhea" id="RHEA-COMP:10209"/>
        <dbReference type="Rhea" id="RHEA-COMP:10210"/>
        <dbReference type="ChEBI" id="CHEBI:57856"/>
        <dbReference type="ChEBI" id="CHEBI:59789"/>
        <dbReference type="ChEBI" id="CHEBI:74269"/>
        <dbReference type="ChEBI" id="CHEBI:74480"/>
        <dbReference type="EC" id="2.1.1.170"/>
    </reaction>
</comment>
<dbReference type="CDD" id="cd02440">
    <property type="entry name" value="AdoMet_MTases"/>
    <property type="match status" value="1"/>
</dbReference>
<dbReference type="GO" id="GO:0070043">
    <property type="term" value="F:rRNA (guanine-N7-)-methyltransferase activity"/>
    <property type="evidence" value="ECO:0007669"/>
    <property type="project" value="UniProtKB-UniRule"/>
</dbReference>
<gene>
    <name evidence="6 7" type="primary">rsmG</name>
    <name evidence="7" type="ORF">A6J80_09845</name>
</gene>
<organism evidence="7 8">
    <name type="scientific">Paracoccus yeei</name>
    <dbReference type="NCBI Taxonomy" id="147645"/>
    <lineage>
        <taxon>Bacteria</taxon>
        <taxon>Pseudomonadati</taxon>
        <taxon>Pseudomonadota</taxon>
        <taxon>Alphaproteobacteria</taxon>
        <taxon>Rhodobacterales</taxon>
        <taxon>Paracoccaceae</taxon>
        <taxon>Paracoccus</taxon>
    </lineage>
</organism>
<comment type="subcellular location">
    <subcellularLocation>
        <location evidence="6">Cytoplasm</location>
    </subcellularLocation>
</comment>
<dbReference type="SUPFAM" id="SSF53335">
    <property type="entry name" value="S-adenosyl-L-methionine-dependent methyltransferases"/>
    <property type="match status" value="1"/>
</dbReference>
<comment type="function">
    <text evidence="6">Specifically methylates the N7 position of guanine in position 527 of 16S rRNA.</text>
</comment>
<evidence type="ECO:0000256" key="5">
    <source>
        <dbReference type="ARBA" id="ARBA00022691"/>
    </source>
</evidence>
<dbReference type="RefSeq" id="WP_080621297.1">
    <property type="nucleotide sequence ID" value="NZ_CAWMZI010000001.1"/>
</dbReference>
<feature type="binding site" evidence="6">
    <location>
        <position position="127"/>
    </location>
    <ligand>
        <name>S-adenosyl-L-methionine</name>
        <dbReference type="ChEBI" id="CHEBI:59789"/>
    </ligand>
</feature>
<proteinExistence type="inferred from homology"/>
<reference evidence="7" key="1">
    <citation type="submission" date="2017-12" db="EMBL/GenBank/DDBJ databases">
        <title>FDA dAtabase for Regulatory Grade micrObial Sequences (FDA-ARGOS): Supporting development and validation of Infectious Disease Dx tests.</title>
        <authorList>
            <person name="Campos J."/>
            <person name="Goldberg B."/>
            <person name="Tallon L."/>
            <person name="Sadzewicz L."/>
            <person name="Sengamalay N."/>
            <person name="Ott S."/>
            <person name="Godinez A."/>
            <person name="Nagaraj S."/>
            <person name="Vyas G."/>
            <person name="Aluvathingal J."/>
            <person name="Nadendla S."/>
            <person name="Geyer C."/>
            <person name="Nandy P."/>
            <person name="Hobson J."/>
            <person name="Sichtig H."/>
        </authorList>
    </citation>
    <scope>NUCLEOTIDE SEQUENCE</scope>
    <source>
        <strain evidence="7">FDAARGOS_252</strain>
    </source>
</reference>
<keyword evidence="2 6" id="KW-0698">rRNA processing</keyword>
<comment type="caution">
    <text evidence="6">Lacks conserved residue(s) required for the propagation of feature annotation.</text>
</comment>
<dbReference type="EMBL" id="CP020442">
    <property type="protein sequence ID" value="ARC36647.1"/>
    <property type="molecule type" value="Genomic_DNA"/>
</dbReference>
<feature type="binding site" evidence="6">
    <location>
        <begin position="113"/>
        <end position="114"/>
    </location>
    <ligand>
        <name>S-adenosyl-L-methionine</name>
        <dbReference type="ChEBI" id="CHEBI:59789"/>
    </ligand>
</feature>
<evidence type="ECO:0000256" key="3">
    <source>
        <dbReference type="ARBA" id="ARBA00022603"/>
    </source>
</evidence>
<dbReference type="EC" id="2.1.1.170" evidence="6"/>